<evidence type="ECO:0000313" key="2">
    <source>
        <dbReference type="EMBL" id="CAH0999732.1"/>
    </source>
</evidence>
<evidence type="ECO:0000313" key="3">
    <source>
        <dbReference type="Proteomes" id="UP000837803"/>
    </source>
</evidence>
<evidence type="ECO:0000259" key="1">
    <source>
        <dbReference type="Pfam" id="PF05430"/>
    </source>
</evidence>
<proteinExistence type="predicted"/>
<dbReference type="InterPro" id="IPR029063">
    <property type="entry name" value="SAM-dependent_MTases_sf"/>
</dbReference>
<sequence>MNSPEPFVTEDGSHSLRSLRFGVNYHSTHGALQESRHIFIDAGLRPLLAGAPAQVRIVEMGFGSGLNALLLRQLAEEMPDTRFTYTTYEQYPITPEQASRLNYPDLLECPQAWLADLHAADWDVPVDLTANLSFRKVAGDFLALAEPDGIAGDLADVIFYDAFAPENQPELWTVAAMQRCHALLRTGGRLVTYCAKGQFKRNLRQVGFRVEALPGPVGKREITRAVRS</sequence>
<dbReference type="SUPFAM" id="SSF53335">
    <property type="entry name" value="S-adenosyl-L-methionine-dependent methyltransferases"/>
    <property type="match status" value="1"/>
</dbReference>
<dbReference type="PANTHER" id="PTHR39963">
    <property type="entry name" value="SLL0983 PROTEIN"/>
    <property type="match status" value="1"/>
</dbReference>
<organism evidence="2 3">
    <name type="scientific">Neolewinella maritima</name>
    <dbReference type="NCBI Taxonomy" id="1383882"/>
    <lineage>
        <taxon>Bacteria</taxon>
        <taxon>Pseudomonadati</taxon>
        <taxon>Bacteroidota</taxon>
        <taxon>Saprospiria</taxon>
        <taxon>Saprospirales</taxon>
        <taxon>Lewinellaceae</taxon>
        <taxon>Neolewinella</taxon>
    </lineage>
</organism>
<dbReference type="EMBL" id="CAKLPZ010000001">
    <property type="protein sequence ID" value="CAH0999732.1"/>
    <property type="molecule type" value="Genomic_DNA"/>
</dbReference>
<gene>
    <name evidence="2" type="primary">mnmC_1</name>
    <name evidence="2" type="ORF">LEM8419_01032</name>
</gene>
<accession>A0ABN8F712</accession>
<feature type="domain" description="MnmC-like methyltransferase" evidence="1">
    <location>
        <begin position="153"/>
        <end position="227"/>
    </location>
</feature>
<comment type="caution">
    <text evidence="2">The sequence shown here is derived from an EMBL/GenBank/DDBJ whole genome shotgun (WGS) entry which is preliminary data.</text>
</comment>
<dbReference type="InterPro" id="IPR047785">
    <property type="entry name" value="tRNA_MNMC2"/>
</dbReference>
<dbReference type="Pfam" id="PF05430">
    <property type="entry name" value="Methyltransf_30"/>
    <property type="match status" value="1"/>
</dbReference>
<keyword evidence="3" id="KW-1185">Reference proteome</keyword>
<reference evidence="2" key="1">
    <citation type="submission" date="2021-12" db="EMBL/GenBank/DDBJ databases">
        <authorList>
            <person name="Rodrigo-Torres L."/>
            <person name="Arahal R. D."/>
            <person name="Lucena T."/>
        </authorList>
    </citation>
    <scope>NUCLEOTIDE SEQUENCE</scope>
    <source>
        <strain evidence="2">CECT 8419</strain>
    </source>
</reference>
<name>A0ABN8F712_9BACT</name>
<protein>
    <submittedName>
        <fullName evidence="2">tRNA 5-methylaminomethyl-2-thiouridine biosynthesis bifunctional protein MnmC</fullName>
    </submittedName>
</protein>
<dbReference type="Gene3D" id="3.40.50.150">
    <property type="entry name" value="Vaccinia Virus protein VP39"/>
    <property type="match status" value="1"/>
</dbReference>
<dbReference type="PANTHER" id="PTHR39963:SF1">
    <property type="entry name" value="MNMC-LIKE METHYLTRANSFERASE DOMAIN-CONTAINING PROTEIN"/>
    <property type="match status" value="1"/>
</dbReference>
<dbReference type="InterPro" id="IPR008471">
    <property type="entry name" value="MnmC-like_methylTransf"/>
</dbReference>
<dbReference type="NCBIfam" id="NF033855">
    <property type="entry name" value="tRNA_MNMC2"/>
    <property type="match status" value="1"/>
</dbReference>
<dbReference type="Proteomes" id="UP000837803">
    <property type="component" value="Unassembled WGS sequence"/>
</dbReference>
<dbReference type="RefSeq" id="WP_238749943.1">
    <property type="nucleotide sequence ID" value="NZ_CAKLPZ010000001.1"/>
</dbReference>